<dbReference type="WBParaSite" id="SSLN_0001667401-mRNA-1">
    <property type="protein sequence ID" value="SSLN_0001667401-mRNA-1"/>
    <property type="gene ID" value="SSLN_0001667401"/>
</dbReference>
<sequence>MTAKSARGNRKKYWAEIATSMEQASNAPGEDGMPSEIYKSHVEKLVPWLHEVIAKAWGDEGVPDDWGSDILVPVRKKGYKTRYENYRGISLIDVAAKIFAIVLLRRFQVVRGSRTRPNQAGFHAGHGCVEYIQTILCVLWSVTRGIDIIGALALQTRSMGWYSPLNLFHPQPAMLAQMLSGAGVNACQIPPQVVIIGTSIGLKDIIDYPDILSSHVMTMRLQVNTLGLQLLDSRS</sequence>
<accession>A0A183THW8</accession>
<dbReference type="Proteomes" id="UP000275846">
    <property type="component" value="Unassembled WGS sequence"/>
</dbReference>
<proteinExistence type="predicted"/>
<organism evidence="3">
    <name type="scientific">Schistocephalus solidus</name>
    <name type="common">Tapeworm</name>
    <dbReference type="NCBI Taxonomy" id="70667"/>
    <lineage>
        <taxon>Eukaryota</taxon>
        <taxon>Metazoa</taxon>
        <taxon>Spiralia</taxon>
        <taxon>Lophotrochozoa</taxon>
        <taxon>Platyhelminthes</taxon>
        <taxon>Cestoda</taxon>
        <taxon>Eucestoda</taxon>
        <taxon>Diphyllobothriidea</taxon>
        <taxon>Diphyllobothriidae</taxon>
        <taxon>Schistocephalus</taxon>
    </lineage>
</organism>
<keyword evidence="2" id="KW-1185">Reference proteome</keyword>
<dbReference type="EMBL" id="UYSU01040629">
    <property type="protein sequence ID" value="VDM02452.1"/>
    <property type="molecule type" value="Genomic_DNA"/>
</dbReference>
<dbReference type="AlphaFoldDB" id="A0A183THW8"/>
<protein>
    <submittedName>
        <fullName evidence="3">Reverse transcriptase domain-containing protein</fullName>
    </submittedName>
</protein>
<reference evidence="1 2" key="2">
    <citation type="submission" date="2018-11" db="EMBL/GenBank/DDBJ databases">
        <authorList>
            <consortium name="Pathogen Informatics"/>
        </authorList>
    </citation>
    <scope>NUCLEOTIDE SEQUENCE [LARGE SCALE GENOMIC DNA]</scope>
    <source>
        <strain evidence="1 2">NST_G2</strain>
    </source>
</reference>
<dbReference type="PANTHER" id="PTHR19446">
    <property type="entry name" value="REVERSE TRANSCRIPTASES"/>
    <property type="match status" value="1"/>
</dbReference>
<evidence type="ECO:0000313" key="2">
    <source>
        <dbReference type="Proteomes" id="UP000275846"/>
    </source>
</evidence>
<evidence type="ECO:0000313" key="1">
    <source>
        <dbReference type="EMBL" id="VDM02452.1"/>
    </source>
</evidence>
<name>A0A183THW8_SCHSO</name>
<gene>
    <name evidence="1" type="ORF">SSLN_LOCUS16066</name>
</gene>
<reference evidence="3" key="1">
    <citation type="submission" date="2016-06" db="UniProtKB">
        <authorList>
            <consortium name="WormBaseParasite"/>
        </authorList>
    </citation>
    <scope>IDENTIFICATION</scope>
</reference>
<dbReference type="OrthoDB" id="6142323at2759"/>
<evidence type="ECO:0000313" key="3">
    <source>
        <dbReference type="WBParaSite" id="SSLN_0001667401-mRNA-1"/>
    </source>
</evidence>